<sequence length="135" mass="15886">MMRRSNRLRASGITERGTRQSKEIYESLCNSEKETNTQMEAGSVERMKLKGMKKTKRFEVICVVTTTTKRSKTKYKVTTKVKRNGKEVMDEENKIFKMKDHSNEMEDTEDNIEEKEQKESRKEIGEQSKSHEEII</sequence>
<feature type="compositionally biased region" description="Basic and acidic residues" evidence="1">
    <location>
        <begin position="114"/>
        <end position="135"/>
    </location>
</feature>
<dbReference type="AlphaFoldDB" id="A0A9I9EHR4"/>
<feature type="region of interest" description="Disordered" evidence="1">
    <location>
        <begin position="92"/>
        <end position="135"/>
    </location>
</feature>
<organism evidence="2">
    <name type="scientific">Cucumis melo</name>
    <name type="common">Muskmelon</name>
    <dbReference type="NCBI Taxonomy" id="3656"/>
    <lineage>
        <taxon>Eukaryota</taxon>
        <taxon>Viridiplantae</taxon>
        <taxon>Streptophyta</taxon>
        <taxon>Embryophyta</taxon>
        <taxon>Tracheophyta</taxon>
        <taxon>Spermatophyta</taxon>
        <taxon>Magnoliopsida</taxon>
        <taxon>eudicotyledons</taxon>
        <taxon>Gunneridae</taxon>
        <taxon>Pentapetalae</taxon>
        <taxon>rosids</taxon>
        <taxon>fabids</taxon>
        <taxon>Cucurbitales</taxon>
        <taxon>Cucurbitaceae</taxon>
        <taxon>Benincaseae</taxon>
        <taxon>Cucumis</taxon>
    </lineage>
</organism>
<reference evidence="2" key="1">
    <citation type="submission" date="2023-03" db="UniProtKB">
        <authorList>
            <consortium name="EnsemblPlants"/>
        </authorList>
    </citation>
    <scope>IDENTIFICATION</scope>
</reference>
<feature type="region of interest" description="Disordered" evidence="1">
    <location>
        <begin position="1"/>
        <end position="23"/>
    </location>
</feature>
<dbReference type="EnsemblPlants" id="MELO3C033928.2.1">
    <property type="protein sequence ID" value="MELO3C033928.2.1"/>
    <property type="gene ID" value="MELO3C033928.2"/>
</dbReference>
<dbReference type="Gramene" id="MELO3C033928.2.1">
    <property type="protein sequence ID" value="MELO3C033928.2.1"/>
    <property type="gene ID" value="MELO3C033928.2"/>
</dbReference>
<name>A0A9I9EHR4_CUCME</name>
<evidence type="ECO:0000256" key="1">
    <source>
        <dbReference type="SAM" id="MobiDB-lite"/>
    </source>
</evidence>
<accession>A0A9I9EHR4</accession>
<feature type="compositionally biased region" description="Basic and acidic residues" evidence="1">
    <location>
        <begin position="92"/>
        <end position="104"/>
    </location>
</feature>
<evidence type="ECO:0000313" key="2">
    <source>
        <dbReference type="EnsemblPlants" id="MELO3C033928.2.1"/>
    </source>
</evidence>
<proteinExistence type="predicted"/>
<protein>
    <submittedName>
        <fullName evidence="2">Uncharacterized protein</fullName>
    </submittedName>
</protein>